<comment type="caution">
    <text evidence="1">The sequence shown here is derived from an EMBL/GenBank/DDBJ whole genome shotgun (WGS) entry which is preliminary data.</text>
</comment>
<dbReference type="EC" id="3.11.1.2" evidence="1"/>
<evidence type="ECO:0000313" key="2">
    <source>
        <dbReference type="Proteomes" id="UP000823773"/>
    </source>
</evidence>
<keyword evidence="1" id="KW-0378">Hydrolase</keyword>
<accession>A0ACC5SUI1</accession>
<evidence type="ECO:0000313" key="1">
    <source>
        <dbReference type="EMBL" id="MBP1872522.1"/>
    </source>
</evidence>
<keyword evidence="2" id="KW-1185">Reference proteome</keyword>
<dbReference type="Proteomes" id="UP000823773">
    <property type="component" value="Unassembled WGS sequence"/>
</dbReference>
<organism evidence="1 2">
    <name type="scientific">Ensifer adhaerens</name>
    <name type="common">Sinorhizobium morelense</name>
    <dbReference type="NCBI Taxonomy" id="106592"/>
    <lineage>
        <taxon>Bacteria</taxon>
        <taxon>Pseudomonadati</taxon>
        <taxon>Pseudomonadota</taxon>
        <taxon>Alphaproteobacteria</taxon>
        <taxon>Hyphomicrobiales</taxon>
        <taxon>Rhizobiaceae</taxon>
        <taxon>Sinorhizobium/Ensifer group</taxon>
        <taxon>Ensifer</taxon>
    </lineage>
</organism>
<name>A0ACC5SUI1_ENSAD</name>
<gene>
    <name evidence="1" type="ORF">J2Z19_002234</name>
</gene>
<protein>
    <submittedName>
        <fullName evidence="1">Phosphonoacetate hydrolase</fullName>
        <ecNumber evidence="1">3.11.1.2</ecNumber>
    </submittedName>
</protein>
<sequence length="422" mass="46236">MNQMSKINVAVTANRRSYPWPNVPAIAICLDGCEPAYLDEAIKAGLMPTLARMRQTGTERTALSVIPSFTNPNNLSIATGRPPAIHGICGNYLYEPQTGNEVMMNDPRFLRAPTIFKAFYDAGAKVAVVTAKDKLRALLGHGLKFDEGRAICFSSEKADKSTKSEHGIDNASVWLGRPVPEVYSAELSEFVFAAGVKLLKEFSPDVMYLTTTDYVQHKYAPGVPQANAFYEMFDKYLTELDALGAAIIVTADHGMKPKHKADGSPDVIYVQDVLDEWLGKDAARVILPITDPYVVHHGALGSFATAYLPERADKEDIIERLAAIDGIDVVLSRPEACIRFELPDDRIGDIVLISSENKTLGTSEHRHDLAALNEPLRSHGGLTEQQVPFISNRKLPELTSAASLRNFDAFYYALVAAAQPAK</sequence>
<reference evidence="1" key="1">
    <citation type="submission" date="2021-03" db="EMBL/GenBank/DDBJ databases">
        <title>Genomic Encyclopedia of Type Strains, Phase IV (KMG-IV): sequencing the most valuable type-strain genomes for metagenomic binning, comparative biology and taxonomic classification.</title>
        <authorList>
            <person name="Goeker M."/>
        </authorList>
    </citation>
    <scope>NUCLEOTIDE SEQUENCE</scope>
    <source>
        <strain evidence="1">DSM 18131</strain>
    </source>
</reference>
<proteinExistence type="predicted"/>
<dbReference type="EMBL" id="JAGGJR010000003">
    <property type="protein sequence ID" value="MBP1872522.1"/>
    <property type="molecule type" value="Genomic_DNA"/>
</dbReference>